<evidence type="ECO:0000259" key="21">
    <source>
        <dbReference type="PROSITE" id="PS50873"/>
    </source>
</evidence>
<feature type="domain" description="Plant heme peroxidase family profile" evidence="21">
    <location>
        <begin position="26"/>
        <end position="331"/>
    </location>
</feature>
<keyword evidence="23" id="KW-1185">Reference proteome</keyword>
<dbReference type="GO" id="GO:0005576">
    <property type="term" value="C:extracellular region"/>
    <property type="evidence" value="ECO:0007669"/>
    <property type="project" value="UniProtKB-SubCell"/>
</dbReference>
<dbReference type="PANTHER" id="PTHR31517:SF59">
    <property type="entry name" value="PEROXIDASE"/>
    <property type="match status" value="1"/>
</dbReference>
<evidence type="ECO:0000313" key="22">
    <source>
        <dbReference type="EMBL" id="GFZ20213.1"/>
    </source>
</evidence>
<feature type="binding site" description="axial binding residue" evidence="17">
    <location>
        <position position="204"/>
    </location>
    <ligand>
        <name>heme b</name>
        <dbReference type="ChEBI" id="CHEBI:60344"/>
    </ligand>
    <ligandPart>
        <name>Fe</name>
        <dbReference type="ChEBI" id="CHEBI:18248"/>
    </ligandPart>
</feature>
<keyword evidence="12 17" id="KW-0408">Iron</keyword>
<dbReference type="AlphaFoldDB" id="A0A7J0HAT9"/>
<dbReference type="Proteomes" id="UP000585474">
    <property type="component" value="Unassembled WGS sequence"/>
</dbReference>
<dbReference type="PROSITE" id="PS00436">
    <property type="entry name" value="PEROXIDASE_2"/>
    <property type="match status" value="1"/>
</dbReference>
<keyword evidence="9 20" id="KW-0732">Signal</keyword>
<feature type="disulfide bond" evidence="19">
    <location>
        <begin position="36"/>
        <end position="114"/>
    </location>
</feature>
<dbReference type="Gene3D" id="1.10.420.10">
    <property type="entry name" value="Peroxidase, domain 2"/>
    <property type="match status" value="1"/>
</dbReference>
<feature type="binding site" evidence="17">
    <location>
        <position position="88"/>
    </location>
    <ligand>
        <name>Ca(2+)</name>
        <dbReference type="ChEBI" id="CHEBI:29108"/>
        <label>1</label>
    </ligand>
</feature>
<dbReference type="FunFam" id="1.10.420.10:FF:000007">
    <property type="entry name" value="Peroxidase"/>
    <property type="match status" value="1"/>
</dbReference>
<dbReference type="Pfam" id="PF00141">
    <property type="entry name" value="peroxidase"/>
    <property type="match status" value="1"/>
</dbReference>
<feature type="binding site" evidence="17">
    <location>
        <position position="256"/>
    </location>
    <ligand>
        <name>Ca(2+)</name>
        <dbReference type="ChEBI" id="CHEBI:29108"/>
        <label>2</label>
    </ligand>
</feature>
<keyword evidence="5 20" id="KW-0964">Secreted</keyword>
<feature type="binding site" evidence="17">
    <location>
        <position position="77"/>
    </location>
    <ligand>
        <name>Ca(2+)</name>
        <dbReference type="ChEBI" id="CHEBI:29108"/>
        <label>1</label>
    </ligand>
</feature>
<evidence type="ECO:0000313" key="23">
    <source>
        <dbReference type="Proteomes" id="UP000585474"/>
    </source>
</evidence>
<comment type="cofactor">
    <cofactor evidence="17 20">
        <name>heme b</name>
        <dbReference type="ChEBI" id="CHEBI:60344"/>
    </cofactor>
    <text evidence="17 20">Binds 1 heme b (iron(II)-protoporphyrin IX) group per subunit.</text>
</comment>
<dbReference type="SUPFAM" id="SSF48113">
    <property type="entry name" value="Heme-dependent peroxidases"/>
    <property type="match status" value="1"/>
</dbReference>
<dbReference type="EMBL" id="BJWL01000028">
    <property type="protein sequence ID" value="GFZ20213.1"/>
    <property type="molecule type" value="Genomic_DNA"/>
</dbReference>
<name>A0A7J0HAT9_9ERIC</name>
<dbReference type="InterPro" id="IPR002016">
    <property type="entry name" value="Haem_peroxidase"/>
</dbReference>
<gene>
    <name evidence="22" type="ORF">Acr_28g0009180</name>
</gene>
<comment type="similarity">
    <text evidence="20">Belongs to the peroxidase family. Classical plant (class III) peroxidase subfamily.</text>
</comment>
<evidence type="ECO:0000256" key="9">
    <source>
        <dbReference type="ARBA" id="ARBA00022729"/>
    </source>
</evidence>
<evidence type="ECO:0000256" key="3">
    <source>
        <dbReference type="ARBA" id="ARBA00006873"/>
    </source>
</evidence>
<evidence type="ECO:0000256" key="14">
    <source>
        <dbReference type="ARBA" id="ARBA00023324"/>
    </source>
</evidence>
<evidence type="ECO:0000256" key="5">
    <source>
        <dbReference type="ARBA" id="ARBA00022525"/>
    </source>
</evidence>
<comment type="subcellular location">
    <subcellularLocation>
        <location evidence="20">Secreted</location>
    </subcellularLocation>
</comment>
<organism evidence="22 23">
    <name type="scientific">Actinidia rufa</name>
    <dbReference type="NCBI Taxonomy" id="165716"/>
    <lineage>
        <taxon>Eukaryota</taxon>
        <taxon>Viridiplantae</taxon>
        <taxon>Streptophyta</taxon>
        <taxon>Embryophyta</taxon>
        <taxon>Tracheophyta</taxon>
        <taxon>Spermatophyta</taxon>
        <taxon>Magnoliopsida</taxon>
        <taxon>eudicotyledons</taxon>
        <taxon>Gunneridae</taxon>
        <taxon>Pentapetalae</taxon>
        <taxon>asterids</taxon>
        <taxon>Ericales</taxon>
        <taxon>Actinidiaceae</taxon>
        <taxon>Actinidia</taxon>
    </lineage>
</organism>
<evidence type="ECO:0000256" key="10">
    <source>
        <dbReference type="ARBA" id="ARBA00022837"/>
    </source>
</evidence>
<feature type="signal peptide" evidence="20">
    <location>
        <begin position="1"/>
        <end position="25"/>
    </location>
</feature>
<feature type="binding site" evidence="16">
    <location>
        <position position="174"/>
    </location>
    <ligand>
        <name>substrate</name>
    </ligand>
</feature>
<comment type="caution">
    <text evidence="22">The sequence shown here is derived from an EMBL/GenBank/DDBJ whole genome shotgun (WGS) entry which is preliminary data.</text>
</comment>
<evidence type="ECO:0000256" key="16">
    <source>
        <dbReference type="PIRSR" id="PIRSR600823-2"/>
    </source>
</evidence>
<dbReference type="InterPro" id="IPR010255">
    <property type="entry name" value="Haem_peroxidase_sf"/>
</dbReference>
<feature type="disulfide bond" evidence="19">
    <location>
        <begin position="211"/>
        <end position="243"/>
    </location>
</feature>
<evidence type="ECO:0000256" key="15">
    <source>
        <dbReference type="PIRSR" id="PIRSR600823-1"/>
    </source>
</evidence>
<evidence type="ECO:0000256" key="8">
    <source>
        <dbReference type="ARBA" id="ARBA00022723"/>
    </source>
</evidence>
<evidence type="ECO:0000256" key="6">
    <source>
        <dbReference type="ARBA" id="ARBA00022559"/>
    </source>
</evidence>
<dbReference type="PROSITE" id="PS50873">
    <property type="entry name" value="PEROXIDASE_4"/>
    <property type="match status" value="1"/>
</dbReference>
<feature type="binding site" evidence="17">
    <location>
        <position position="70"/>
    </location>
    <ligand>
        <name>Ca(2+)</name>
        <dbReference type="ChEBI" id="CHEBI:29108"/>
        <label>1</label>
    </ligand>
</feature>
<feature type="site" description="Transition state stabilizer" evidence="18">
    <location>
        <position position="65"/>
    </location>
</feature>
<dbReference type="PRINTS" id="PR00461">
    <property type="entry name" value="PLPEROXIDASE"/>
</dbReference>
<dbReference type="PROSITE" id="PS00435">
    <property type="entry name" value="PEROXIDASE_1"/>
    <property type="match status" value="1"/>
</dbReference>
<keyword evidence="10 17" id="KW-0106">Calcium</keyword>
<evidence type="ECO:0000256" key="12">
    <source>
        <dbReference type="ARBA" id="ARBA00023004"/>
    </source>
</evidence>
<dbReference type="PRINTS" id="PR00458">
    <property type="entry name" value="PEROXIDASE"/>
</dbReference>
<evidence type="ECO:0000256" key="4">
    <source>
        <dbReference type="ARBA" id="ARBA00012313"/>
    </source>
</evidence>
<evidence type="ECO:0000256" key="19">
    <source>
        <dbReference type="PIRSR" id="PIRSR600823-5"/>
    </source>
</evidence>
<protein>
    <recommendedName>
        <fullName evidence="4 20">Peroxidase</fullName>
        <ecNumber evidence="4 20">1.11.1.7</ecNumber>
    </recommendedName>
</protein>
<dbReference type="GO" id="GO:0046872">
    <property type="term" value="F:metal ion binding"/>
    <property type="evidence" value="ECO:0007669"/>
    <property type="project" value="UniProtKB-UniRule"/>
</dbReference>
<keyword evidence="8 17" id="KW-0479">Metal-binding</keyword>
<keyword evidence="11 20" id="KW-0560">Oxidoreductase</keyword>
<evidence type="ECO:0000256" key="18">
    <source>
        <dbReference type="PIRSR" id="PIRSR600823-4"/>
    </source>
</evidence>
<dbReference type="InterPro" id="IPR000823">
    <property type="entry name" value="Peroxidase_pln"/>
</dbReference>
<dbReference type="Gene3D" id="1.10.520.10">
    <property type="match status" value="1"/>
</dbReference>
<dbReference type="OrthoDB" id="2113341at2759"/>
<feature type="binding site" evidence="17">
    <location>
        <position position="75"/>
    </location>
    <ligand>
        <name>Ca(2+)</name>
        <dbReference type="ChEBI" id="CHEBI:29108"/>
        <label>1</label>
    </ligand>
</feature>
<comment type="cofactor">
    <cofactor evidence="17 20">
        <name>Ca(2+)</name>
        <dbReference type="ChEBI" id="CHEBI:29108"/>
    </cofactor>
    <text evidence="17 20">Binds 2 calcium ions per subunit.</text>
</comment>
<sequence>MSKAGLVALALGLMMFMNFTSQCYGALQFGFYNGKCNSTDVEDIVEGVIAGWIKKDPSIVAALLRMQFHDCFSNGCDASILLDGSNSEKTARPNLSVRGYEVIDAAKAAVEAKCPDIVSCADIIVMATRDAVAWVSNIDVPSLLCFTSAKEGDTDVQTGRRDGFESLAEKVDLPPPSISVSDSIKAFAKRQLDVSDMVYLLGGHSVGVAHCSLFQDRLYNYQNSGLPDPSMDPALLATLRAKCPQNETIDNTADLDQNPSSALAVDNSFYRQIFFRRGVLKFDQDLASDPQTQGLVTRAAFGYSFPYGFGQAMVKLGEVQVLTGSQGEIRKIVPRCQ</sequence>
<dbReference type="InterPro" id="IPR019793">
    <property type="entry name" value="Peroxidases_heam-ligand_BS"/>
</dbReference>
<evidence type="ECO:0000256" key="17">
    <source>
        <dbReference type="PIRSR" id="PIRSR600823-3"/>
    </source>
</evidence>
<comment type="similarity">
    <text evidence="3">Belongs to the peroxidase family. Ascorbate peroxidase subfamily.</text>
</comment>
<keyword evidence="7 20" id="KW-0349">Heme</keyword>
<dbReference type="InterPro" id="IPR033905">
    <property type="entry name" value="Secretory_peroxidase"/>
</dbReference>
<comment type="catalytic activity">
    <reaction evidence="1 20">
        <text>2 a phenolic donor + H2O2 = 2 a phenolic radical donor + 2 H2O</text>
        <dbReference type="Rhea" id="RHEA:56136"/>
        <dbReference type="ChEBI" id="CHEBI:15377"/>
        <dbReference type="ChEBI" id="CHEBI:16240"/>
        <dbReference type="ChEBI" id="CHEBI:139520"/>
        <dbReference type="ChEBI" id="CHEBI:139521"/>
        <dbReference type="EC" id="1.11.1.7"/>
    </reaction>
</comment>
<accession>A0A7J0HAT9</accession>
<evidence type="ECO:0000256" key="20">
    <source>
        <dbReference type="RuleBase" id="RU362060"/>
    </source>
</evidence>
<comment type="function">
    <text evidence="2">Removal of H(2)O(2), oxidation of toxic reductants, biosynthesis and degradation of lignin, suberization, auxin catabolism, response to environmental stresses such as wounding, pathogen attack and oxidative stress. These functions might be dependent on each isozyme/isoform in each plant tissue.</text>
</comment>
<dbReference type="PANTHER" id="PTHR31517">
    <property type="match status" value="1"/>
</dbReference>
<evidence type="ECO:0000256" key="7">
    <source>
        <dbReference type="ARBA" id="ARBA00022617"/>
    </source>
</evidence>
<keyword evidence="13 19" id="KW-1015">Disulfide bond</keyword>
<feature type="chain" id="PRO_5029950439" description="Peroxidase" evidence="20">
    <location>
        <begin position="26"/>
        <end position="337"/>
    </location>
</feature>
<feature type="active site" description="Proton acceptor" evidence="15">
    <location>
        <position position="69"/>
    </location>
</feature>
<dbReference type="GO" id="GO:0140825">
    <property type="term" value="F:lactoperoxidase activity"/>
    <property type="evidence" value="ECO:0007669"/>
    <property type="project" value="UniProtKB-EC"/>
</dbReference>
<dbReference type="InterPro" id="IPR019794">
    <property type="entry name" value="Peroxidases_AS"/>
</dbReference>
<evidence type="ECO:0000256" key="13">
    <source>
        <dbReference type="ARBA" id="ARBA00023157"/>
    </source>
</evidence>
<feature type="disulfide bond" evidence="19">
    <location>
        <begin position="71"/>
        <end position="76"/>
    </location>
</feature>
<evidence type="ECO:0000256" key="2">
    <source>
        <dbReference type="ARBA" id="ARBA00002322"/>
    </source>
</evidence>
<keyword evidence="14 20" id="KW-0376">Hydrogen peroxide</keyword>
<keyword evidence="6 20" id="KW-0575">Peroxidase</keyword>
<dbReference type="GO" id="GO:0042744">
    <property type="term" value="P:hydrogen peroxide catabolic process"/>
    <property type="evidence" value="ECO:0007669"/>
    <property type="project" value="UniProtKB-KW"/>
</dbReference>
<feature type="binding site" evidence="17">
    <location>
        <position position="79"/>
    </location>
    <ligand>
        <name>Ca(2+)</name>
        <dbReference type="ChEBI" id="CHEBI:29108"/>
        <label>1</label>
    </ligand>
</feature>
<dbReference type="CDD" id="cd00693">
    <property type="entry name" value="secretory_peroxidase"/>
    <property type="match status" value="1"/>
</dbReference>
<evidence type="ECO:0000256" key="11">
    <source>
        <dbReference type="ARBA" id="ARBA00023002"/>
    </source>
</evidence>
<dbReference type="EC" id="1.11.1.7" evidence="4 20"/>
<proteinExistence type="inferred from homology"/>
<evidence type="ECO:0000256" key="1">
    <source>
        <dbReference type="ARBA" id="ARBA00000189"/>
    </source>
</evidence>
<dbReference type="GO" id="GO:0006979">
    <property type="term" value="P:response to oxidative stress"/>
    <property type="evidence" value="ECO:0007669"/>
    <property type="project" value="UniProtKB-UniRule"/>
</dbReference>
<dbReference type="GO" id="GO:0020037">
    <property type="term" value="F:heme binding"/>
    <property type="evidence" value="ECO:0007669"/>
    <property type="project" value="UniProtKB-UniRule"/>
</dbReference>
<feature type="binding site" evidence="17">
    <location>
        <position position="266"/>
    </location>
    <ligand>
        <name>Ca(2+)</name>
        <dbReference type="ChEBI" id="CHEBI:29108"/>
        <label>2</label>
    </ligand>
</feature>
<reference evidence="22 23" key="1">
    <citation type="submission" date="2019-07" db="EMBL/GenBank/DDBJ databases">
        <title>De Novo Assembly of kiwifruit Actinidia rufa.</title>
        <authorList>
            <person name="Sugita-Konishi S."/>
            <person name="Sato K."/>
            <person name="Mori E."/>
            <person name="Abe Y."/>
            <person name="Kisaki G."/>
            <person name="Hamano K."/>
            <person name="Suezawa K."/>
            <person name="Otani M."/>
            <person name="Fukuda T."/>
            <person name="Manabe T."/>
            <person name="Gomi K."/>
            <person name="Tabuchi M."/>
            <person name="Akimitsu K."/>
            <person name="Kataoka I."/>
        </authorList>
    </citation>
    <scope>NUCLEOTIDE SEQUENCE [LARGE SCALE GENOMIC DNA]</scope>
    <source>
        <strain evidence="23">cv. Fuchu</strain>
    </source>
</reference>